<dbReference type="EMBL" id="CAJHUC010000834">
    <property type="protein sequence ID" value="CAD7698462.1"/>
    <property type="molecule type" value="Genomic_DNA"/>
</dbReference>
<dbReference type="Proteomes" id="UP000708148">
    <property type="component" value="Unassembled WGS sequence"/>
</dbReference>
<keyword evidence="4 5" id="KW-0413">Isomerase</keyword>
<reference evidence="7" key="1">
    <citation type="submission" date="2020-12" db="EMBL/GenBank/DDBJ databases">
        <authorList>
            <person name="Iha C."/>
        </authorList>
    </citation>
    <scope>NUCLEOTIDE SEQUENCE</scope>
</reference>
<organism evidence="7 8">
    <name type="scientific">Ostreobium quekettii</name>
    <dbReference type="NCBI Taxonomy" id="121088"/>
    <lineage>
        <taxon>Eukaryota</taxon>
        <taxon>Viridiplantae</taxon>
        <taxon>Chlorophyta</taxon>
        <taxon>core chlorophytes</taxon>
        <taxon>Ulvophyceae</taxon>
        <taxon>TCBD clade</taxon>
        <taxon>Bryopsidales</taxon>
        <taxon>Ostreobineae</taxon>
        <taxon>Ostreobiaceae</taxon>
        <taxon>Ostreobium</taxon>
    </lineage>
</organism>
<dbReference type="GO" id="GO:0009507">
    <property type="term" value="C:chloroplast"/>
    <property type="evidence" value="ECO:0007669"/>
    <property type="project" value="InterPro"/>
</dbReference>
<dbReference type="InterPro" id="IPR044183">
    <property type="entry name" value="PNSL4/FKBP13-like"/>
</dbReference>
<keyword evidence="8" id="KW-1185">Reference proteome</keyword>
<dbReference type="InterPro" id="IPR001179">
    <property type="entry name" value="PPIase_FKBP_dom"/>
</dbReference>
<proteinExistence type="predicted"/>
<evidence type="ECO:0000256" key="1">
    <source>
        <dbReference type="ARBA" id="ARBA00000971"/>
    </source>
</evidence>
<evidence type="ECO:0000313" key="7">
    <source>
        <dbReference type="EMBL" id="CAD7698462.1"/>
    </source>
</evidence>
<dbReference type="Gene3D" id="3.10.50.40">
    <property type="match status" value="1"/>
</dbReference>
<protein>
    <recommendedName>
        <fullName evidence="2 5">peptidylprolyl isomerase</fullName>
        <ecNumber evidence="2 5">5.2.1.8</ecNumber>
    </recommendedName>
</protein>
<keyword evidence="3 5" id="KW-0697">Rotamase</keyword>
<dbReference type="EC" id="5.2.1.8" evidence="2 5"/>
<dbReference type="PANTHER" id="PTHR47833:SF2">
    <property type="entry name" value="PEPTIDYLPROLYL ISOMERASE"/>
    <property type="match status" value="1"/>
</dbReference>
<comment type="caution">
    <text evidence="7">The sequence shown here is derived from an EMBL/GenBank/DDBJ whole genome shotgun (WGS) entry which is preliminary data.</text>
</comment>
<dbReference type="Pfam" id="PF00254">
    <property type="entry name" value="FKBP_C"/>
    <property type="match status" value="1"/>
</dbReference>
<evidence type="ECO:0000256" key="5">
    <source>
        <dbReference type="PROSITE-ProRule" id="PRU00277"/>
    </source>
</evidence>
<dbReference type="AlphaFoldDB" id="A0A8S1ITF1"/>
<evidence type="ECO:0000259" key="6">
    <source>
        <dbReference type="PROSITE" id="PS50059"/>
    </source>
</evidence>
<sequence>MSAPDTPSAGECDFQSTPSGLQFCDLKEGQGPPPSAGAKINAHYTGRLFSNNKVFDSSYQRGSPLSFNVGVGQVIKGWDMGILGAEGIPPMRPGGLRKLKIPAELAYGSKDVGNGLIPPNSVLVFDVEYVGLA</sequence>
<dbReference type="PANTHER" id="PTHR47833">
    <property type="entry name" value="PHOTOSYNTHETIC NDH SUBUNIT OF LUMENAL LOCATION 4, CHLOROPLASTIC"/>
    <property type="match status" value="1"/>
</dbReference>
<evidence type="ECO:0000313" key="8">
    <source>
        <dbReference type="Proteomes" id="UP000708148"/>
    </source>
</evidence>
<dbReference type="OrthoDB" id="1902587at2759"/>
<accession>A0A8S1ITF1</accession>
<feature type="domain" description="PPIase FKBP-type" evidence="6">
    <location>
        <begin position="37"/>
        <end position="133"/>
    </location>
</feature>
<dbReference type="InterPro" id="IPR046357">
    <property type="entry name" value="PPIase_dom_sf"/>
</dbReference>
<name>A0A8S1ITF1_9CHLO</name>
<dbReference type="SUPFAM" id="SSF54534">
    <property type="entry name" value="FKBP-like"/>
    <property type="match status" value="1"/>
</dbReference>
<dbReference type="PROSITE" id="PS50059">
    <property type="entry name" value="FKBP_PPIASE"/>
    <property type="match status" value="1"/>
</dbReference>
<evidence type="ECO:0000256" key="4">
    <source>
        <dbReference type="ARBA" id="ARBA00023235"/>
    </source>
</evidence>
<dbReference type="GO" id="GO:0003755">
    <property type="term" value="F:peptidyl-prolyl cis-trans isomerase activity"/>
    <property type="evidence" value="ECO:0007669"/>
    <property type="project" value="UniProtKB-KW"/>
</dbReference>
<comment type="catalytic activity">
    <reaction evidence="1 5">
        <text>[protein]-peptidylproline (omega=180) = [protein]-peptidylproline (omega=0)</text>
        <dbReference type="Rhea" id="RHEA:16237"/>
        <dbReference type="Rhea" id="RHEA-COMP:10747"/>
        <dbReference type="Rhea" id="RHEA-COMP:10748"/>
        <dbReference type="ChEBI" id="CHEBI:83833"/>
        <dbReference type="ChEBI" id="CHEBI:83834"/>
        <dbReference type="EC" id="5.2.1.8"/>
    </reaction>
</comment>
<evidence type="ECO:0000256" key="3">
    <source>
        <dbReference type="ARBA" id="ARBA00023110"/>
    </source>
</evidence>
<gene>
    <name evidence="7" type="ORF">OSTQU699_LOCUS3823</name>
</gene>
<dbReference type="FunFam" id="3.10.50.40:FF:000006">
    <property type="entry name" value="Peptidyl-prolyl cis-trans isomerase"/>
    <property type="match status" value="1"/>
</dbReference>
<evidence type="ECO:0000256" key="2">
    <source>
        <dbReference type="ARBA" id="ARBA00013194"/>
    </source>
</evidence>